<gene>
    <name evidence="5" type="ORF">E2562_018140</name>
</gene>
<dbReference type="GO" id="GO:0030247">
    <property type="term" value="F:polysaccharide binding"/>
    <property type="evidence" value="ECO:0007669"/>
    <property type="project" value="InterPro"/>
</dbReference>
<evidence type="ECO:0000313" key="6">
    <source>
        <dbReference type="Proteomes" id="UP000479710"/>
    </source>
</evidence>
<evidence type="ECO:0000313" key="5">
    <source>
        <dbReference type="EMBL" id="KAF0896006.1"/>
    </source>
</evidence>
<feature type="chain" id="PRO_5026169295" description="Wall-associated receptor kinase galacturonan-binding domain-containing protein" evidence="3">
    <location>
        <begin position="17"/>
        <end position="186"/>
    </location>
</feature>
<reference evidence="5 6" key="1">
    <citation type="submission" date="2019-11" db="EMBL/GenBank/DDBJ databases">
        <title>Whole genome sequence of Oryza granulata.</title>
        <authorList>
            <person name="Li W."/>
        </authorList>
    </citation>
    <scope>NUCLEOTIDE SEQUENCE [LARGE SCALE GENOMIC DNA]</scope>
    <source>
        <strain evidence="6">cv. Menghai</strain>
        <tissue evidence="5">Leaf</tissue>
    </source>
</reference>
<dbReference type="PANTHER" id="PTHR33491">
    <property type="entry name" value="OSJNBA0016N04.9 PROTEIN"/>
    <property type="match status" value="1"/>
</dbReference>
<feature type="signal peptide" evidence="3">
    <location>
        <begin position="1"/>
        <end position="16"/>
    </location>
</feature>
<dbReference type="GO" id="GO:0016020">
    <property type="term" value="C:membrane"/>
    <property type="evidence" value="ECO:0007669"/>
    <property type="project" value="UniProtKB-SubCell"/>
</dbReference>
<comment type="caution">
    <text evidence="5">The sequence shown here is derived from an EMBL/GenBank/DDBJ whole genome shotgun (WGS) entry which is preliminary data.</text>
</comment>
<evidence type="ECO:0000256" key="3">
    <source>
        <dbReference type="SAM" id="SignalP"/>
    </source>
</evidence>
<name>A0A6G1C782_9ORYZ</name>
<keyword evidence="2 3" id="KW-0732">Signal</keyword>
<dbReference type="EMBL" id="SPHZ02000010">
    <property type="protein sequence ID" value="KAF0896006.1"/>
    <property type="molecule type" value="Genomic_DNA"/>
</dbReference>
<dbReference type="Pfam" id="PF13947">
    <property type="entry name" value="GUB_WAK_bind"/>
    <property type="match status" value="1"/>
</dbReference>
<dbReference type="AlphaFoldDB" id="A0A6G1C782"/>
<evidence type="ECO:0000256" key="2">
    <source>
        <dbReference type="ARBA" id="ARBA00022729"/>
    </source>
</evidence>
<dbReference type="Proteomes" id="UP000479710">
    <property type="component" value="Unassembled WGS sequence"/>
</dbReference>
<comment type="subcellular location">
    <subcellularLocation>
        <location evidence="1">Membrane</location>
        <topology evidence="1">Single-pass membrane protein</topology>
    </subcellularLocation>
</comment>
<evidence type="ECO:0000259" key="4">
    <source>
        <dbReference type="Pfam" id="PF13947"/>
    </source>
</evidence>
<evidence type="ECO:0000256" key="1">
    <source>
        <dbReference type="ARBA" id="ARBA00004167"/>
    </source>
</evidence>
<sequence length="186" mass="19802">MASAVVTLQLLAVVAAKNCTTRCGNISIEYPFGVEPGCYHAAGFNLTCNHSYHPPRLFLGDGTVQVLEISIPDGTVRINSSLIHVENDRDGASDFSANETWGGGLPDGGPYFLSVSESSLVMVGCNAQISMSANYQAHTHVTATATIHREGITATALLASRAMLLRQMDAKMLTNVCTRKLTIAMV</sequence>
<dbReference type="OrthoDB" id="694680at2759"/>
<keyword evidence="6" id="KW-1185">Reference proteome</keyword>
<organism evidence="5 6">
    <name type="scientific">Oryza meyeriana var. granulata</name>
    <dbReference type="NCBI Taxonomy" id="110450"/>
    <lineage>
        <taxon>Eukaryota</taxon>
        <taxon>Viridiplantae</taxon>
        <taxon>Streptophyta</taxon>
        <taxon>Embryophyta</taxon>
        <taxon>Tracheophyta</taxon>
        <taxon>Spermatophyta</taxon>
        <taxon>Magnoliopsida</taxon>
        <taxon>Liliopsida</taxon>
        <taxon>Poales</taxon>
        <taxon>Poaceae</taxon>
        <taxon>BOP clade</taxon>
        <taxon>Oryzoideae</taxon>
        <taxon>Oryzeae</taxon>
        <taxon>Oryzinae</taxon>
        <taxon>Oryza</taxon>
        <taxon>Oryza meyeriana</taxon>
    </lineage>
</organism>
<proteinExistence type="predicted"/>
<accession>A0A6G1C782</accession>
<protein>
    <recommendedName>
        <fullName evidence="4">Wall-associated receptor kinase galacturonan-binding domain-containing protein</fullName>
    </recommendedName>
</protein>
<feature type="domain" description="Wall-associated receptor kinase galacturonan-binding" evidence="4">
    <location>
        <begin position="19"/>
        <end position="79"/>
    </location>
</feature>
<dbReference type="InterPro" id="IPR025287">
    <property type="entry name" value="WAK_GUB"/>
</dbReference>